<dbReference type="EnsemblMetazoa" id="G11667.1">
    <property type="protein sequence ID" value="G11667.1:cds"/>
    <property type="gene ID" value="G11667"/>
</dbReference>
<evidence type="ECO:0000313" key="3">
    <source>
        <dbReference type="Proteomes" id="UP000005408"/>
    </source>
</evidence>
<proteinExistence type="predicted"/>
<accession>A0A8W8HY40</accession>
<dbReference type="CDD" id="cd04758">
    <property type="entry name" value="Commd10"/>
    <property type="match status" value="1"/>
</dbReference>
<organism evidence="2 3">
    <name type="scientific">Magallana gigas</name>
    <name type="common">Pacific oyster</name>
    <name type="synonym">Crassostrea gigas</name>
    <dbReference type="NCBI Taxonomy" id="29159"/>
    <lineage>
        <taxon>Eukaryota</taxon>
        <taxon>Metazoa</taxon>
        <taxon>Spiralia</taxon>
        <taxon>Lophotrochozoa</taxon>
        <taxon>Mollusca</taxon>
        <taxon>Bivalvia</taxon>
        <taxon>Autobranchia</taxon>
        <taxon>Pteriomorphia</taxon>
        <taxon>Ostreida</taxon>
        <taxon>Ostreoidea</taxon>
        <taxon>Ostreidae</taxon>
        <taxon>Magallana</taxon>
    </lineage>
</organism>
<name>A0A8W8HY40_MAGGI</name>
<feature type="domain" description="COMM" evidence="1">
    <location>
        <begin position="129"/>
        <end position="198"/>
    </location>
</feature>
<dbReference type="PROSITE" id="PS51269">
    <property type="entry name" value="COMM"/>
    <property type="match status" value="1"/>
</dbReference>
<dbReference type="InterPro" id="IPR037361">
    <property type="entry name" value="COMMD10"/>
</dbReference>
<evidence type="ECO:0000259" key="1">
    <source>
        <dbReference type="PROSITE" id="PS51269"/>
    </source>
</evidence>
<sequence>MTLNLVATTAIKKAVVLINDLDTSKFPLLLTRILSKLHLKDERTFSEEEEEKLQSSLSLTDGDLELVIHTLEFILHQAAYHTAKPGLLGQQLQQIELEEEKVKVIVDAWKNAAADVVTKLRQRTITPKRLEEINWRLNLQMAQSNKSKMKLPNAMFELKINDEDSEAKEKIRFEMTHDELYSFYNQVGYEIHIYIYFIFSNKVYSKTRL</sequence>
<protein>
    <recommendedName>
        <fullName evidence="1">COMM domain-containing protein</fullName>
    </recommendedName>
</protein>
<evidence type="ECO:0000313" key="2">
    <source>
        <dbReference type="EnsemblMetazoa" id="G11667.1:cds"/>
    </source>
</evidence>
<dbReference type="PANTHER" id="PTHR12333:SF0">
    <property type="entry name" value="COMM DOMAIN-CONTAINING PROTEIN 10"/>
    <property type="match status" value="1"/>
</dbReference>
<dbReference type="PANTHER" id="PTHR12333">
    <property type="entry name" value="COMM DOMAIN CONTAINING PROTEIN 10"/>
    <property type="match status" value="1"/>
</dbReference>
<keyword evidence="3" id="KW-1185">Reference proteome</keyword>
<dbReference type="Pfam" id="PF07258">
    <property type="entry name" value="COMM_domain"/>
    <property type="match status" value="1"/>
</dbReference>
<reference evidence="2" key="1">
    <citation type="submission" date="2022-08" db="UniProtKB">
        <authorList>
            <consortium name="EnsemblMetazoa"/>
        </authorList>
    </citation>
    <scope>IDENTIFICATION</scope>
    <source>
        <strain evidence="2">05x7-T-G4-1.051#20</strain>
    </source>
</reference>
<dbReference type="AlphaFoldDB" id="A0A8W8HY40"/>
<dbReference type="InterPro" id="IPR017920">
    <property type="entry name" value="COMM"/>
</dbReference>
<dbReference type="Proteomes" id="UP000005408">
    <property type="component" value="Unassembled WGS sequence"/>
</dbReference>
<dbReference type="Pfam" id="PF21672">
    <property type="entry name" value="COMM_HN"/>
    <property type="match status" value="1"/>
</dbReference>